<protein>
    <submittedName>
        <fullName evidence="2">Uncharacterized protein</fullName>
    </submittedName>
</protein>
<name>A0A9W4VSL9_9GAMM</name>
<dbReference type="Proteomes" id="UP001152485">
    <property type="component" value="Unassembled WGS sequence"/>
</dbReference>
<dbReference type="EMBL" id="CAMAPC010000003">
    <property type="protein sequence ID" value="CAH9052578.1"/>
    <property type="molecule type" value="Genomic_DNA"/>
</dbReference>
<dbReference type="AlphaFoldDB" id="A0A9W4VSL9"/>
<sequence>MHSLFMSLFFVLALTSCKTMVDDKSGKPTQLVNANQPLQWFIDNSVEQVIAAHEKAQTFGLIALNRRGHFYPKIGMSKGPLILKSGCQTWLVSASNDVVSNESEREKMASLQGFAAKFNMSMESRCLP</sequence>
<keyword evidence="3" id="KW-1185">Reference proteome</keyword>
<organism evidence="2 3">
    <name type="scientific">Pseudoalteromonas holothuriae</name>
    <dbReference type="NCBI Taxonomy" id="2963714"/>
    <lineage>
        <taxon>Bacteria</taxon>
        <taxon>Pseudomonadati</taxon>
        <taxon>Pseudomonadota</taxon>
        <taxon>Gammaproteobacteria</taxon>
        <taxon>Alteromonadales</taxon>
        <taxon>Pseudoalteromonadaceae</taxon>
        <taxon>Pseudoalteromonas</taxon>
    </lineage>
</organism>
<gene>
    <name evidence="2" type="ORF">PSECIP111854_00998</name>
    <name evidence="1" type="ORF">PSECIP111951_00121</name>
</gene>
<dbReference type="Proteomes" id="UP001152467">
    <property type="component" value="Unassembled WGS sequence"/>
</dbReference>
<reference evidence="2 4" key="1">
    <citation type="submission" date="2022-07" db="EMBL/GenBank/DDBJ databases">
        <authorList>
            <person name="Criscuolo A."/>
        </authorList>
    </citation>
    <scope>NUCLEOTIDE SEQUENCE</scope>
    <source>
        <strain evidence="4">CIP 111951</strain>
        <strain evidence="2">CIP111854</strain>
        <strain evidence="1">CIP111951</strain>
    </source>
</reference>
<evidence type="ECO:0000313" key="3">
    <source>
        <dbReference type="Proteomes" id="UP001152467"/>
    </source>
</evidence>
<evidence type="ECO:0000313" key="1">
    <source>
        <dbReference type="EMBL" id="CAH9050104.1"/>
    </source>
</evidence>
<dbReference type="EMBL" id="CAMAPD010000001">
    <property type="protein sequence ID" value="CAH9050104.1"/>
    <property type="molecule type" value="Genomic_DNA"/>
</dbReference>
<proteinExistence type="predicted"/>
<evidence type="ECO:0000313" key="4">
    <source>
        <dbReference type="Proteomes" id="UP001152485"/>
    </source>
</evidence>
<evidence type="ECO:0000313" key="2">
    <source>
        <dbReference type="EMBL" id="CAH9052578.1"/>
    </source>
</evidence>
<accession>A0A9W4VSL9</accession>
<dbReference type="RefSeq" id="WP_261591328.1">
    <property type="nucleotide sequence ID" value="NZ_CAMAPC010000003.1"/>
</dbReference>
<comment type="caution">
    <text evidence="2">The sequence shown here is derived from an EMBL/GenBank/DDBJ whole genome shotgun (WGS) entry which is preliminary data.</text>
</comment>